<organism evidence="1 2">
    <name type="scientific">Nocardia iowensis</name>
    <dbReference type="NCBI Taxonomy" id="204891"/>
    <lineage>
        <taxon>Bacteria</taxon>
        <taxon>Bacillati</taxon>
        <taxon>Actinomycetota</taxon>
        <taxon>Actinomycetes</taxon>
        <taxon>Mycobacteriales</taxon>
        <taxon>Nocardiaceae</taxon>
        <taxon>Nocardia</taxon>
    </lineage>
</organism>
<protein>
    <submittedName>
        <fullName evidence="1">Uncharacterized protein</fullName>
    </submittedName>
</protein>
<dbReference type="RefSeq" id="WP_218474746.1">
    <property type="nucleotide sequence ID" value="NZ_BAABJN010000001.1"/>
</dbReference>
<proteinExistence type="predicted"/>
<gene>
    <name evidence="1" type="ORF">KV110_07990</name>
</gene>
<dbReference type="EMBL" id="CP078145">
    <property type="protein sequence ID" value="QXN93035.1"/>
    <property type="molecule type" value="Genomic_DNA"/>
</dbReference>
<evidence type="ECO:0000313" key="1">
    <source>
        <dbReference type="EMBL" id="QXN93035.1"/>
    </source>
</evidence>
<reference evidence="1 2" key="1">
    <citation type="submission" date="2021-07" db="EMBL/GenBank/DDBJ databases">
        <title>Whole Genome Sequence of Nocardia Iowensis.</title>
        <authorList>
            <person name="Lamm A."/>
            <person name="Collins-Fairclough A.M."/>
            <person name="Bunk B."/>
            <person name="Sproer C."/>
        </authorList>
    </citation>
    <scope>NUCLEOTIDE SEQUENCE [LARGE SCALE GENOMIC DNA]</scope>
    <source>
        <strain evidence="1 2">NRRL 5646</strain>
    </source>
</reference>
<evidence type="ECO:0000313" key="2">
    <source>
        <dbReference type="Proteomes" id="UP000694257"/>
    </source>
</evidence>
<name>A0ABX8RXE5_NOCIO</name>
<dbReference type="Proteomes" id="UP000694257">
    <property type="component" value="Chromosome"/>
</dbReference>
<sequence>METSGVRKFSYCWTTEAIVFATLAAIVPQFLPGVRVDLVNPLVTPRAPALSQAFALSCFYNDRNKMTGCDCRVASDELRKGKSFLLHHRQPP</sequence>
<keyword evidence="2" id="KW-1185">Reference proteome</keyword>
<accession>A0ABX8RXE5</accession>